<organism evidence="1">
    <name type="scientific">marine metagenome</name>
    <dbReference type="NCBI Taxonomy" id="408172"/>
    <lineage>
        <taxon>unclassified sequences</taxon>
        <taxon>metagenomes</taxon>
        <taxon>ecological metagenomes</taxon>
    </lineage>
</organism>
<proteinExistence type="predicted"/>
<evidence type="ECO:0000313" key="1">
    <source>
        <dbReference type="EMBL" id="SVB41654.1"/>
    </source>
</evidence>
<gene>
    <name evidence="1" type="ORF">METZ01_LOCUS194508</name>
</gene>
<sequence>MEINEIRVEIRKHHVTPGINVLDLIIDADGENIRQQTQHKDTDHAFQKFVKDITKVGQELANARIEG</sequence>
<protein>
    <submittedName>
        <fullName evidence="1">Uncharacterized protein</fullName>
    </submittedName>
</protein>
<dbReference type="AlphaFoldDB" id="A0A382DUN6"/>
<name>A0A382DUN6_9ZZZZ</name>
<reference evidence="1" key="1">
    <citation type="submission" date="2018-05" db="EMBL/GenBank/DDBJ databases">
        <authorList>
            <person name="Lanie J.A."/>
            <person name="Ng W.-L."/>
            <person name="Kazmierczak K.M."/>
            <person name="Andrzejewski T.M."/>
            <person name="Davidsen T.M."/>
            <person name="Wayne K.J."/>
            <person name="Tettelin H."/>
            <person name="Glass J.I."/>
            <person name="Rusch D."/>
            <person name="Podicherti R."/>
            <person name="Tsui H.-C.T."/>
            <person name="Winkler M.E."/>
        </authorList>
    </citation>
    <scope>NUCLEOTIDE SEQUENCE</scope>
</reference>
<accession>A0A382DUN6</accession>
<dbReference type="EMBL" id="UINC01040997">
    <property type="protein sequence ID" value="SVB41654.1"/>
    <property type="molecule type" value="Genomic_DNA"/>
</dbReference>